<dbReference type="EMBL" id="OX465084">
    <property type="protein sequence ID" value="CAI9297695.1"/>
    <property type="molecule type" value="Genomic_DNA"/>
</dbReference>
<evidence type="ECO:0008006" key="4">
    <source>
        <dbReference type="Google" id="ProtNLM"/>
    </source>
</evidence>
<proteinExistence type="predicted"/>
<dbReference type="PANTHER" id="PTHR48465">
    <property type="entry name" value="PROTEIN SSUH2 HOMOLOG"/>
    <property type="match status" value="1"/>
</dbReference>
<feature type="compositionally biased region" description="Polar residues" evidence="1">
    <location>
        <begin position="28"/>
        <end position="38"/>
    </location>
</feature>
<name>A0AA35ZRS0_LACSI</name>
<keyword evidence="3" id="KW-1185">Reference proteome</keyword>
<organism evidence="2 3">
    <name type="scientific">Lactuca saligna</name>
    <name type="common">Willowleaf lettuce</name>
    <dbReference type="NCBI Taxonomy" id="75948"/>
    <lineage>
        <taxon>Eukaryota</taxon>
        <taxon>Viridiplantae</taxon>
        <taxon>Streptophyta</taxon>
        <taxon>Embryophyta</taxon>
        <taxon>Tracheophyta</taxon>
        <taxon>Spermatophyta</taxon>
        <taxon>Magnoliopsida</taxon>
        <taxon>eudicotyledons</taxon>
        <taxon>Gunneridae</taxon>
        <taxon>Pentapetalae</taxon>
        <taxon>asterids</taxon>
        <taxon>campanulids</taxon>
        <taxon>Asterales</taxon>
        <taxon>Asteraceae</taxon>
        <taxon>Cichorioideae</taxon>
        <taxon>Cichorieae</taxon>
        <taxon>Lactucinae</taxon>
        <taxon>Lactuca</taxon>
    </lineage>
</organism>
<dbReference type="Proteomes" id="UP001177003">
    <property type="component" value="Chromosome 8"/>
</dbReference>
<feature type="region of interest" description="Disordered" evidence="1">
    <location>
        <begin position="1"/>
        <end position="71"/>
    </location>
</feature>
<evidence type="ECO:0000313" key="3">
    <source>
        <dbReference type="Proteomes" id="UP001177003"/>
    </source>
</evidence>
<reference evidence="2" key="1">
    <citation type="submission" date="2023-04" db="EMBL/GenBank/DDBJ databases">
        <authorList>
            <person name="Vijverberg K."/>
            <person name="Xiong W."/>
            <person name="Schranz E."/>
        </authorList>
    </citation>
    <scope>NUCLEOTIDE SEQUENCE</scope>
</reference>
<evidence type="ECO:0000256" key="1">
    <source>
        <dbReference type="SAM" id="MobiDB-lite"/>
    </source>
</evidence>
<protein>
    <recommendedName>
        <fullName evidence="4">Protein SSUH2 homolog</fullName>
    </recommendedName>
</protein>
<dbReference type="AlphaFoldDB" id="A0AA35ZRS0"/>
<dbReference type="InterPro" id="IPR052789">
    <property type="entry name" value="SSUH2_homolog"/>
</dbReference>
<evidence type="ECO:0000313" key="2">
    <source>
        <dbReference type="EMBL" id="CAI9297695.1"/>
    </source>
</evidence>
<accession>A0AA35ZRS0</accession>
<feature type="compositionally biased region" description="Basic and acidic residues" evidence="1">
    <location>
        <begin position="8"/>
        <end position="21"/>
    </location>
</feature>
<dbReference type="PANTHER" id="PTHR48465:SF1">
    <property type="entry name" value="PROTEIN SSUH2 HOMOLOG"/>
    <property type="match status" value="1"/>
</dbReference>
<gene>
    <name evidence="2" type="ORF">LSALG_LOCUS36490</name>
</gene>
<sequence>MEQPLLSEKGEIEGKENEKWHSYPSVGRTGSTIPTASDVSVDEIRSAATGSDRYPTSLHAPLMSSPEPPPYIPEQPFPYQGGYGGQYGQTEHQAHRQILDEVEIRELLIEHVGHRCCWGSRPARTWKIHSVEDCNVYVGTLETFVEEREVITETEPYHGNSNIDGKDKAPELGVWELDLRSEFPVLFTHHKESRAQIPHSESIIKCSDCEGRGDTICGKCNADQEPGVYKENQMTQCGACYGRGLIAHRDGSDTICVKCNGKGKLPCASCGSRGLIKCTTCSGSGSLLTRKIALVKWDTHATRKLNATSGAASVPDDVFHRAKGVQLCNTQAYNCTPAFFADSFFLNQFSSEVISERPVIPVTARVICERHTISVIPVTRVTMVHRGQAFSFYVVGFSREVYLKDYYPSRFCWGLCPCLEWLKL</sequence>